<dbReference type="Pfam" id="PF01636">
    <property type="entry name" value="APH"/>
    <property type="match status" value="1"/>
</dbReference>
<dbReference type="Gene3D" id="3.90.1200.10">
    <property type="match status" value="1"/>
</dbReference>
<comment type="caution">
    <text evidence="2">The sequence shown here is derived from an EMBL/GenBank/DDBJ whole genome shotgun (WGS) entry which is preliminary data.</text>
</comment>
<evidence type="ECO:0000259" key="1">
    <source>
        <dbReference type="Pfam" id="PF01636"/>
    </source>
</evidence>
<dbReference type="SUPFAM" id="SSF56112">
    <property type="entry name" value="Protein kinase-like (PK-like)"/>
    <property type="match status" value="1"/>
</dbReference>
<dbReference type="EC" id="2.7.1.-" evidence="2"/>
<sequence length="302" mass="32029">MSHAGTAPALPNAEQLMWALQIAGGDAIAEITGLRAGGSPFLLRWVGDDGTGRVVLRIDDATEAGGEAVAESVMPIADRQGVPVPNVLGSRIDDEVSLLLTEWIDGTRAQPVEADPARLESLGAMAAVIFRADPGEAQLPHISRPMQGADFAAMRASGTHPLLERAAERIAGYEPDDRIGLVHGDLWVGSTMWRDDRIVAVTDWDSAGLGPAGIDLGSLRLDAALGYGLEASDHVLHGWEAEAAREAESVAYWDVVAALCTPPDLGSFAGARITGTERPDLDRQTLVARRDAFLEDALARFE</sequence>
<dbReference type="GO" id="GO:0016740">
    <property type="term" value="F:transferase activity"/>
    <property type="evidence" value="ECO:0007669"/>
    <property type="project" value="UniProtKB-KW"/>
</dbReference>
<proteinExistence type="predicted"/>
<evidence type="ECO:0000313" key="2">
    <source>
        <dbReference type="EMBL" id="MFC4244436.1"/>
    </source>
</evidence>
<accession>A0ABV8Q7T5</accession>
<dbReference type="EMBL" id="JBHSCN010000006">
    <property type="protein sequence ID" value="MFC4244436.1"/>
    <property type="molecule type" value="Genomic_DNA"/>
</dbReference>
<feature type="domain" description="Aminoglycoside phosphotransferase" evidence="1">
    <location>
        <begin position="43"/>
        <end position="240"/>
    </location>
</feature>
<gene>
    <name evidence="2" type="ORF">ACFOYW_13745</name>
</gene>
<name>A0ABV8Q7T5_9MICO</name>
<keyword evidence="2" id="KW-0808">Transferase</keyword>
<dbReference type="Proteomes" id="UP001595900">
    <property type="component" value="Unassembled WGS sequence"/>
</dbReference>
<evidence type="ECO:0000313" key="3">
    <source>
        <dbReference type="Proteomes" id="UP001595900"/>
    </source>
</evidence>
<dbReference type="RefSeq" id="WP_390229964.1">
    <property type="nucleotide sequence ID" value="NZ_JBHSCN010000006.1"/>
</dbReference>
<dbReference type="InterPro" id="IPR002575">
    <property type="entry name" value="Aminoglycoside_PTrfase"/>
</dbReference>
<dbReference type="InterPro" id="IPR011009">
    <property type="entry name" value="Kinase-like_dom_sf"/>
</dbReference>
<reference evidence="3" key="1">
    <citation type="journal article" date="2019" name="Int. J. Syst. Evol. Microbiol.">
        <title>The Global Catalogue of Microorganisms (GCM) 10K type strain sequencing project: providing services to taxonomists for standard genome sequencing and annotation.</title>
        <authorList>
            <consortium name="The Broad Institute Genomics Platform"/>
            <consortium name="The Broad Institute Genome Sequencing Center for Infectious Disease"/>
            <person name="Wu L."/>
            <person name="Ma J."/>
        </authorList>
    </citation>
    <scope>NUCLEOTIDE SEQUENCE [LARGE SCALE GENOMIC DNA]</scope>
    <source>
        <strain evidence="3">CGMCC 1.10363</strain>
    </source>
</reference>
<organism evidence="2 3">
    <name type="scientific">Gryllotalpicola reticulitermitis</name>
    <dbReference type="NCBI Taxonomy" id="1184153"/>
    <lineage>
        <taxon>Bacteria</taxon>
        <taxon>Bacillati</taxon>
        <taxon>Actinomycetota</taxon>
        <taxon>Actinomycetes</taxon>
        <taxon>Micrococcales</taxon>
        <taxon>Microbacteriaceae</taxon>
        <taxon>Gryllotalpicola</taxon>
    </lineage>
</organism>
<keyword evidence="3" id="KW-1185">Reference proteome</keyword>
<protein>
    <submittedName>
        <fullName evidence="2">Aminoglycoside phosphotransferase family protein</fullName>
        <ecNumber evidence="2">2.7.1.-</ecNumber>
    </submittedName>
</protein>